<proteinExistence type="predicted"/>
<comment type="caution">
    <text evidence="1">The sequence shown here is derived from an EMBL/GenBank/DDBJ whole genome shotgun (WGS) entry which is preliminary data.</text>
</comment>
<evidence type="ECO:0008006" key="3">
    <source>
        <dbReference type="Google" id="ProtNLM"/>
    </source>
</evidence>
<dbReference type="RefSeq" id="WP_330822145.1">
    <property type="nucleotide sequence ID" value="NZ_JAZBJP010000009.1"/>
</dbReference>
<dbReference type="EMBL" id="JAZBJP010000009">
    <property type="protein sequence ID" value="MEE4421176.1"/>
    <property type="molecule type" value="Genomic_DNA"/>
</dbReference>
<protein>
    <recommendedName>
        <fullName evidence="3">SMI1/KNR4 family protein</fullName>
    </recommendedName>
</protein>
<name>A0ABU7NQM3_9ACTN</name>
<dbReference type="Proteomes" id="UP001307760">
    <property type="component" value="Unassembled WGS sequence"/>
</dbReference>
<keyword evidence="2" id="KW-1185">Reference proteome</keyword>
<reference evidence="1 2" key="1">
    <citation type="submission" date="2023-12" db="EMBL/GenBank/DDBJ databases">
        <title>30 novel species of actinomycetes from the DSMZ collection.</title>
        <authorList>
            <person name="Nouioui I."/>
        </authorList>
    </citation>
    <scope>NUCLEOTIDE SEQUENCE [LARGE SCALE GENOMIC DNA]</scope>
    <source>
        <strain evidence="1 2">DSM 41528</strain>
    </source>
</reference>
<evidence type="ECO:0000313" key="2">
    <source>
        <dbReference type="Proteomes" id="UP001307760"/>
    </source>
</evidence>
<gene>
    <name evidence="1" type="ORF">V2J85_17720</name>
</gene>
<accession>A0ABU7NQM3</accession>
<evidence type="ECO:0000313" key="1">
    <source>
        <dbReference type="EMBL" id="MEE4421176.1"/>
    </source>
</evidence>
<organism evidence="1 2">
    <name type="scientific">Streptomyces bugieae</name>
    <dbReference type="NCBI Taxonomy" id="3098223"/>
    <lineage>
        <taxon>Bacteria</taxon>
        <taxon>Bacillati</taxon>
        <taxon>Actinomycetota</taxon>
        <taxon>Actinomycetes</taxon>
        <taxon>Kitasatosporales</taxon>
        <taxon>Streptomycetaceae</taxon>
        <taxon>Streptomyces</taxon>
    </lineage>
</organism>
<sequence>MSDAYSPIPELNLLKAFDDTCTDFYSPGFELRAYNHGVGWTEPDNPDFEDRVIPFAQATSSGSLYALWRCDDRADLATLPVLFLGDEGDLYITAHDLRELFWDLLDEDSGEPAPPREEYRATRQAYHTWLERNFGPTPPAYDRSPMEEHGWRFVDWLLSVGERDTADIVIESLELLEIPRP</sequence>